<dbReference type="PANTHER" id="PTHR30570:SF6">
    <property type="entry name" value="PHOSPHATE-BINDING PROTEIN PSTS"/>
    <property type="match status" value="1"/>
</dbReference>
<dbReference type="Proteomes" id="UP000054893">
    <property type="component" value="Unassembled WGS sequence"/>
</dbReference>
<evidence type="ECO:0000259" key="3">
    <source>
        <dbReference type="Pfam" id="PF12849"/>
    </source>
</evidence>
<protein>
    <submittedName>
        <fullName evidence="4">PBP superfamily domain protein</fullName>
    </submittedName>
</protein>
<dbReference type="PANTHER" id="PTHR30570">
    <property type="entry name" value="PERIPLASMIC PHOSPHATE BINDING COMPONENT OF PHOSPHATE ABC TRANSPORTER"/>
    <property type="match status" value="1"/>
</dbReference>
<dbReference type="InterPro" id="IPR024370">
    <property type="entry name" value="PBP_domain"/>
</dbReference>
<sequence>MVKLKSGTMARAAAILLSMNLLSAYAADALTLPAQSAYVNSNGSIAIVGDDAMRGIVEHLDEAFTRDYPSSGFSLETKGASTALPALTADVSALAPITRDAFDGERAGFRQVHGRDPIVVRVGYVVERPAVVIVNRRNAIDGMTLTQVAQIFTSGAAQGDINFWSQLGKTPVPAECRDRRIHLYGRRDDGTVATTTRRIKLGNHPFAATYETFDNANGVAQAVSDDVCGIGMIGAGEQVNWPQTVRPLALGTEDGKYVPPTADAIASGLYPLASHAQFYVYRAEGKPLEPWIKAYLSKALSNDAQSMIRMQPGFAPLSAADLKRERDRLAGM</sequence>
<dbReference type="Gene3D" id="3.40.190.10">
    <property type="entry name" value="Periplasmic binding protein-like II"/>
    <property type="match status" value="2"/>
</dbReference>
<evidence type="ECO:0000256" key="1">
    <source>
        <dbReference type="ARBA" id="ARBA00022729"/>
    </source>
</evidence>
<dbReference type="InterPro" id="IPR050811">
    <property type="entry name" value="Phosphate_ABC_transporter"/>
</dbReference>
<keyword evidence="1 2" id="KW-0732">Signal</keyword>
<dbReference type="AlphaFoldDB" id="A0A158G780"/>
<evidence type="ECO:0000313" key="5">
    <source>
        <dbReference type="Proteomes" id="UP000054893"/>
    </source>
</evidence>
<name>A0A158G780_CABSO</name>
<feature type="chain" id="PRO_5007810322" evidence="2">
    <location>
        <begin position="27"/>
        <end position="332"/>
    </location>
</feature>
<dbReference type="SUPFAM" id="SSF53850">
    <property type="entry name" value="Periplasmic binding protein-like II"/>
    <property type="match status" value="1"/>
</dbReference>
<feature type="signal peptide" evidence="2">
    <location>
        <begin position="1"/>
        <end position="26"/>
    </location>
</feature>
<dbReference type="EMBL" id="FCOC02000005">
    <property type="protein sequence ID" value="SAL27489.1"/>
    <property type="molecule type" value="Genomic_DNA"/>
</dbReference>
<organism evidence="4 5">
    <name type="scientific">Caballeronia sordidicola</name>
    <name type="common">Burkholderia sordidicola</name>
    <dbReference type="NCBI Taxonomy" id="196367"/>
    <lineage>
        <taxon>Bacteria</taxon>
        <taxon>Pseudomonadati</taxon>
        <taxon>Pseudomonadota</taxon>
        <taxon>Betaproteobacteria</taxon>
        <taxon>Burkholderiales</taxon>
        <taxon>Burkholderiaceae</taxon>
        <taxon>Caballeronia</taxon>
    </lineage>
</organism>
<dbReference type="OrthoDB" id="4008270at2"/>
<reference evidence="4 5" key="1">
    <citation type="submission" date="2016-01" db="EMBL/GenBank/DDBJ databases">
        <authorList>
            <person name="Oliw E.H."/>
        </authorList>
    </citation>
    <scope>NUCLEOTIDE SEQUENCE [LARGE SCALE GENOMIC DNA]</scope>
    <source>
        <strain evidence="4">LMG 22029</strain>
    </source>
</reference>
<dbReference type="Pfam" id="PF12849">
    <property type="entry name" value="PBP_like_2"/>
    <property type="match status" value="1"/>
</dbReference>
<accession>A0A158G780</accession>
<gene>
    <name evidence="4" type="ORF">AWB64_02273</name>
</gene>
<dbReference type="RefSeq" id="WP_060818869.1">
    <property type="nucleotide sequence ID" value="NZ_FCOC02000005.1"/>
</dbReference>
<proteinExistence type="predicted"/>
<feature type="domain" description="PBP" evidence="3">
    <location>
        <begin position="43"/>
        <end position="297"/>
    </location>
</feature>
<evidence type="ECO:0000256" key="2">
    <source>
        <dbReference type="SAM" id="SignalP"/>
    </source>
</evidence>
<evidence type="ECO:0000313" key="4">
    <source>
        <dbReference type="EMBL" id="SAL27489.1"/>
    </source>
</evidence>